<proteinExistence type="predicted"/>
<protein>
    <submittedName>
        <fullName evidence="2">Uncharacterized protein</fullName>
    </submittedName>
</protein>
<feature type="region of interest" description="Disordered" evidence="1">
    <location>
        <begin position="142"/>
        <end position="208"/>
    </location>
</feature>
<evidence type="ECO:0000313" key="2">
    <source>
        <dbReference type="EMBL" id="KAK4095419.1"/>
    </source>
</evidence>
<dbReference type="Proteomes" id="UP001287286">
    <property type="component" value="Unassembled WGS sequence"/>
</dbReference>
<organism evidence="2 3">
    <name type="scientific">Purpureocillium lilacinum</name>
    <name type="common">Paecilomyces lilacinus</name>
    <dbReference type="NCBI Taxonomy" id="33203"/>
    <lineage>
        <taxon>Eukaryota</taxon>
        <taxon>Fungi</taxon>
        <taxon>Dikarya</taxon>
        <taxon>Ascomycota</taxon>
        <taxon>Pezizomycotina</taxon>
        <taxon>Sordariomycetes</taxon>
        <taxon>Hypocreomycetidae</taxon>
        <taxon>Hypocreales</taxon>
        <taxon>Ophiocordycipitaceae</taxon>
        <taxon>Purpureocillium</taxon>
    </lineage>
</organism>
<evidence type="ECO:0000256" key="1">
    <source>
        <dbReference type="SAM" id="MobiDB-lite"/>
    </source>
</evidence>
<name>A0ABR0CGI9_PURLI</name>
<dbReference type="EMBL" id="JAWRVI010000001">
    <property type="protein sequence ID" value="KAK4095419.1"/>
    <property type="molecule type" value="Genomic_DNA"/>
</dbReference>
<evidence type="ECO:0000313" key="3">
    <source>
        <dbReference type="Proteomes" id="UP001287286"/>
    </source>
</evidence>
<accession>A0ABR0CGI9</accession>
<reference evidence="2 3" key="1">
    <citation type="journal article" date="2024" name="Microbiol. Resour. Announc.">
        <title>Genome annotations for the ascomycete fungi Trichoderma harzianum, Trichoderma aggressivum, and Purpureocillium lilacinum.</title>
        <authorList>
            <person name="Beijen E.P.W."/>
            <person name="Ohm R.A."/>
        </authorList>
    </citation>
    <scope>NUCLEOTIDE SEQUENCE [LARGE SCALE GENOMIC DNA]</scope>
    <source>
        <strain evidence="2 3">CBS 150709</strain>
    </source>
</reference>
<feature type="compositionally biased region" description="Polar residues" evidence="1">
    <location>
        <begin position="197"/>
        <end position="208"/>
    </location>
</feature>
<gene>
    <name evidence="2" type="ORF">Purlil1_215</name>
</gene>
<comment type="caution">
    <text evidence="2">The sequence shown here is derived from an EMBL/GenBank/DDBJ whole genome shotgun (WGS) entry which is preliminary data.</text>
</comment>
<keyword evidence="3" id="KW-1185">Reference proteome</keyword>
<sequence length="343" mass="37392">MTTLAAAVEAAANANEPHPLLLLAMLGRAFHEHEICGRQQPRPSPVWLQRTQGTQRRGLPSYRCWQLACAWSGAPMKERPNRPNNALYPQRRTQDTALWGRGGWEIVTGLWVAFGSTPSIFPACAAELDWVRFGIQGATRRRCGGAEGEEGRGGGAETPPSHGWTRSRLHGQTGDVDKSAGGPGGSPSCRQDAVSRYDTTSAERTPSALTLMPRRAHAQHAAAGARAAAQHNRLQGGRCWVTAPQQRSLAQVAFCFWRSTRQDIHASCLVTPTLGSSPWTPTRVRGTGIADGWLWFQGPWGPGQGRRRVRDRPDRSSSDLFACTWVQGGGHHTQGDRSMQIPS</sequence>